<dbReference type="EMBL" id="KV784355">
    <property type="protein sequence ID" value="OEU19531.1"/>
    <property type="molecule type" value="Genomic_DNA"/>
</dbReference>
<dbReference type="InterPro" id="IPR036397">
    <property type="entry name" value="RNaseH_sf"/>
</dbReference>
<keyword evidence="2" id="KW-1185">Reference proteome</keyword>
<evidence type="ECO:0000313" key="2">
    <source>
        <dbReference type="Proteomes" id="UP000095751"/>
    </source>
</evidence>
<dbReference type="OrthoDB" id="45693at2759"/>
<gene>
    <name evidence="1" type="ORF">FRACYDRAFT_181852</name>
</gene>
<protein>
    <recommendedName>
        <fullName evidence="3">Integrase catalytic domain-containing protein</fullName>
    </recommendedName>
</protein>
<organism evidence="1 2">
    <name type="scientific">Fragilariopsis cylindrus CCMP1102</name>
    <dbReference type="NCBI Taxonomy" id="635003"/>
    <lineage>
        <taxon>Eukaryota</taxon>
        <taxon>Sar</taxon>
        <taxon>Stramenopiles</taxon>
        <taxon>Ochrophyta</taxon>
        <taxon>Bacillariophyta</taxon>
        <taxon>Bacillariophyceae</taxon>
        <taxon>Bacillariophycidae</taxon>
        <taxon>Bacillariales</taxon>
        <taxon>Bacillariaceae</taxon>
        <taxon>Fragilariopsis</taxon>
    </lineage>
</organism>
<evidence type="ECO:0000313" key="1">
    <source>
        <dbReference type="EMBL" id="OEU19531.1"/>
    </source>
</evidence>
<dbReference type="AlphaFoldDB" id="A0A1E7FMY5"/>
<dbReference type="InterPro" id="IPR012337">
    <property type="entry name" value="RNaseH-like_sf"/>
</dbReference>
<dbReference type="GO" id="GO:0003676">
    <property type="term" value="F:nucleic acid binding"/>
    <property type="evidence" value="ECO:0007669"/>
    <property type="project" value="InterPro"/>
</dbReference>
<dbReference type="Proteomes" id="UP000095751">
    <property type="component" value="Unassembled WGS sequence"/>
</dbReference>
<accession>A0A1E7FMY5</accession>
<evidence type="ECO:0008006" key="3">
    <source>
        <dbReference type="Google" id="ProtNLM"/>
    </source>
</evidence>
<feature type="non-terminal residue" evidence="1">
    <location>
        <position position="253"/>
    </location>
</feature>
<reference evidence="1 2" key="1">
    <citation type="submission" date="2016-09" db="EMBL/GenBank/DDBJ databases">
        <title>Extensive genetic diversity and differential bi-allelic expression allows diatom success in the polar Southern Ocean.</title>
        <authorList>
            <consortium name="DOE Joint Genome Institute"/>
            <person name="Mock T."/>
            <person name="Otillar R.P."/>
            <person name="Strauss J."/>
            <person name="Dupont C."/>
            <person name="Frickenhaus S."/>
            <person name="Maumus F."/>
            <person name="Mcmullan M."/>
            <person name="Sanges R."/>
            <person name="Schmutz J."/>
            <person name="Toseland A."/>
            <person name="Valas R."/>
            <person name="Veluchamy A."/>
            <person name="Ward B.J."/>
            <person name="Allen A."/>
            <person name="Barry K."/>
            <person name="Falciatore A."/>
            <person name="Ferrante M."/>
            <person name="Fortunato A.E."/>
            <person name="Gloeckner G."/>
            <person name="Gruber A."/>
            <person name="Hipkin R."/>
            <person name="Janech M."/>
            <person name="Kroth P."/>
            <person name="Leese F."/>
            <person name="Lindquist E."/>
            <person name="Lyon B.R."/>
            <person name="Martin J."/>
            <person name="Mayer C."/>
            <person name="Parker M."/>
            <person name="Quesneville H."/>
            <person name="Raymond J."/>
            <person name="Uhlig C."/>
            <person name="Valentin K.U."/>
            <person name="Worden A.Z."/>
            <person name="Armbrust E.V."/>
            <person name="Bowler C."/>
            <person name="Green B."/>
            <person name="Moulton V."/>
            <person name="Van Oosterhout C."/>
            <person name="Grigoriev I."/>
        </authorList>
    </citation>
    <scope>NUCLEOTIDE SEQUENCE [LARGE SCALE GENOMIC DNA]</scope>
    <source>
        <strain evidence="1 2">CCMP1102</strain>
    </source>
</reference>
<sequence length="253" mass="29282">MLPEEVIERTLDATTQFYLEIADDNRSNDKQHFKKRFKGLGINRQNEQVATDFVYNSVKTSQGHKGGQFFTGIKSKRWAYYPLKKESQNTEALQDYIRYHGAPKILVSDNAQSETGEKWNTILRDIIVPTHTSEPHNQHQNPSEAEWGRLGKMVANNLRVFNAPVNLSNWCMLYCTQINNVCARKSLKYRTPLEVSTGNTPDISHFRFHFFEPLWYFAPDIKTPQSNLLKARFLANAEHCGDVMTYYILTEPT</sequence>
<name>A0A1E7FMY5_9STRA</name>
<proteinExistence type="predicted"/>
<dbReference type="SUPFAM" id="SSF53098">
    <property type="entry name" value="Ribonuclease H-like"/>
    <property type="match status" value="1"/>
</dbReference>
<dbReference type="Gene3D" id="3.30.420.10">
    <property type="entry name" value="Ribonuclease H-like superfamily/Ribonuclease H"/>
    <property type="match status" value="1"/>
</dbReference>
<dbReference type="InParanoid" id="A0A1E7FMY5"/>
<dbReference type="KEGG" id="fcy:FRACYDRAFT_181852"/>